<evidence type="ECO:0008006" key="4">
    <source>
        <dbReference type="Google" id="ProtNLM"/>
    </source>
</evidence>
<evidence type="ECO:0000313" key="2">
    <source>
        <dbReference type="EMBL" id="KAJ8892096.1"/>
    </source>
</evidence>
<organism evidence="2 3">
    <name type="scientific">Dryococelus australis</name>
    <dbReference type="NCBI Taxonomy" id="614101"/>
    <lineage>
        <taxon>Eukaryota</taxon>
        <taxon>Metazoa</taxon>
        <taxon>Ecdysozoa</taxon>
        <taxon>Arthropoda</taxon>
        <taxon>Hexapoda</taxon>
        <taxon>Insecta</taxon>
        <taxon>Pterygota</taxon>
        <taxon>Neoptera</taxon>
        <taxon>Polyneoptera</taxon>
        <taxon>Phasmatodea</taxon>
        <taxon>Verophasmatodea</taxon>
        <taxon>Anareolatae</taxon>
        <taxon>Phasmatidae</taxon>
        <taxon>Eurycanthinae</taxon>
        <taxon>Dryococelus</taxon>
    </lineage>
</organism>
<proteinExistence type="predicted"/>
<dbReference type="SUPFAM" id="SSF56672">
    <property type="entry name" value="DNA/RNA polymerases"/>
    <property type="match status" value="1"/>
</dbReference>
<dbReference type="InterPro" id="IPR050951">
    <property type="entry name" value="Retrovirus_Pol_polyprotein"/>
</dbReference>
<protein>
    <recommendedName>
        <fullName evidence="4">Integrase catalytic domain-containing protein</fullName>
    </recommendedName>
</protein>
<dbReference type="InterPro" id="IPR043502">
    <property type="entry name" value="DNA/RNA_pol_sf"/>
</dbReference>
<sequence length="432" mass="49082">MAFGKISELYITEPNRWPQYKVRFSFFAEASKITDVKQLRATFLMVIGELALALLTLLITPKELVDPTDTVAEFVVELKRLSGGCNFQDPEKQLLIRIVCGVKYERLQHPQLSRRQTGMWRLYQLHSTRLNMFAKEVVANWRTCKKSVDSGRLRREHTSVNEDHYGTLFNVNLSIDQVQGYKIIKGTDVYAMVTTKAVSRPGILKDFMEQLLSGLQGVAVFLDDVVIAGSSIQEHDERLKEVLHRMTEHVRTTPYHPASNSRAERGVQMAKNALRQISGQNVDCELPRYLLMQRNTPRLSTGKSMAELLVGRCLRTVFDSDKWKPAVVLTTGQMCYKILQENGVVAMRHVNQLRDRGEDDGKLDPPPHRLLPPLPPAVHAGNDCPLAMEEGTAERTRFRALFLGSRRNAENITHLRKSSRREPQGDSYLSQG</sequence>
<evidence type="ECO:0000313" key="3">
    <source>
        <dbReference type="Proteomes" id="UP001159363"/>
    </source>
</evidence>
<comment type="caution">
    <text evidence="2">The sequence shown here is derived from an EMBL/GenBank/DDBJ whole genome shotgun (WGS) entry which is preliminary data.</text>
</comment>
<dbReference type="Gene3D" id="3.30.420.10">
    <property type="entry name" value="Ribonuclease H-like superfamily/Ribonuclease H"/>
    <property type="match status" value="1"/>
</dbReference>
<keyword evidence="3" id="KW-1185">Reference proteome</keyword>
<evidence type="ECO:0000256" key="1">
    <source>
        <dbReference type="SAM" id="MobiDB-lite"/>
    </source>
</evidence>
<accession>A0ABQ9I620</accession>
<gene>
    <name evidence="2" type="ORF">PR048_004676</name>
</gene>
<feature type="region of interest" description="Disordered" evidence="1">
    <location>
        <begin position="411"/>
        <end position="432"/>
    </location>
</feature>
<dbReference type="EMBL" id="JARBHB010000002">
    <property type="protein sequence ID" value="KAJ8892096.1"/>
    <property type="molecule type" value="Genomic_DNA"/>
</dbReference>
<dbReference type="InterPro" id="IPR036397">
    <property type="entry name" value="RNaseH_sf"/>
</dbReference>
<dbReference type="InterPro" id="IPR012337">
    <property type="entry name" value="RNaseH-like_sf"/>
</dbReference>
<dbReference type="SUPFAM" id="SSF53098">
    <property type="entry name" value="Ribonuclease H-like"/>
    <property type="match status" value="1"/>
</dbReference>
<dbReference type="PANTHER" id="PTHR37984:SF5">
    <property type="entry name" value="PROTEIN NYNRIN-LIKE"/>
    <property type="match status" value="1"/>
</dbReference>
<dbReference type="PANTHER" id="PTHR37984">
    <property type="entry name" value="PROTEIN CBG26694"/>
    <property type="match status" value="1"/>
</dbReference>
<name>A0ABQ9I620_9NEOP</name>
<reference evidence="2 3" key="1">
    <citation type="submission" date="2023-02" db="EMBL/GenBank/DDBJ databases">
        <title>LHISI_Scaffold_Assembly.</title>
        <authorList>
            <person name="Stuart O.P."/>
            <person name="Cleave R."/>
            <person name="Magrath M.J.L."/>
            <person name="Mikheyev A.S."/>
        </authorList>
    </citation>
    <scope>NUCLEOTIDE SEQUENCE [LARGE SCALE GENOMIC DNA]</scope>
    <source>
        <strain evidence="2">Daus_M_001</strain>
        <tissue evidence="2">Leg muscle</tissue>
    </source>
</reference>
<dbReference type="Proteomes" id="UP001159363">
    <property type="component" value="Chromosome 2"/>
</dbReference>